<feature type="compositionally biased region" description="Acidic residues" evidence="1">
    <location>
        <begin position="224"/>
        <end position="241"/>
    </location>
</feature>
<feature type="compositionally biased region" description="Basic residues" evidence="1">
    <location>
        <begin position="277"/>
        <end position="293"/>
    </location>
</feature>
<evidence type="ECO:0000256" key="1">
    <source>
        <dbReference type="SAM" id="MobiDB-lite"/>
    </source>
</evidence>
<dbReference type="EMBL" id="GBRD01001550">
    <property type="protein sequence ID" value="JAG64271.1"/>
    <property type="molecule type" value="Transcribed_RNA"/>
</dbReference>
<keyword evidence="2" id="KW-0732">Signal</keyword>
<feature type="compositionally biased region" description="Basic and acidic residues" evidence="1">
    <location>
        <begin position="294"/>
        <end position="326"/>
    </location>
</feature>
<reference evidence="3" key="1">
    <citation type="submission" date="2014-09" db="EMBL/GenBank/DDBJ databases">
        <authorList>
            <person name="Magalhaes I.L.F."/>
            <person name="Oliveira U."/>
            <person name="Santos F.R."/>
            <person name="Vidigal T.H.D.A."/>
            <person name="Brescovit A.D."/>
            <person name="Santos A.J."/>
        </authorList>
    </citation>
    <scope>NUCLEOTIDE SEQUENCE</scope>
</reference>
<sequence length="326" mass="37473">MFEDHFVVLAILIFSLSPSSEGVHLRNIFRRNKLGKVVTDANTLHKIRQQIAALSRAPELDRLENVTHSVEGKVQIYTVVYKAKNGDTCEGEYIIEKQSGKDSVAHHMFECYKEEMKRRKIHAILENEKPLFRTNEDASGKYIGKQRRHRRIEKFGDEDSGEPHSPLSSNVDELVKREQLHHKNNDKYVDEDNAEPPSNVHDNAKSTGPHDKTAKKPEDKYHDEDDSGVGDDDYNGDEYDYGDGGTGGDTPSDVHHTDGREGVHQKPNGLHKGNELHHKRGRKHSRRRRRKMRKPDTQDTKDDGRIYRDSKGRICENIYREDKPPV</sequence>
<proteinExistence type="predicted"/>
<feature type="compositionally biased region" description="Basic and acidic residues" evidence="1">
    <location>
        <begin position="202"/>
        <end position="223"/>
    </location>
</feature>
<feature type="non-terminal residue" evidence="3">
    <location>
        <position position="326"/>
    </location>
</feature>
<feature type="compositionally biased region" description="Basic and acidic residues" evidence="1">
    <location>
        <begin position="252"/>
        <end position="264"/>
    </location>
</feature>
<name>A0A0K8TFU7_LYGHE</name>
<dbReference type="AlphaFoldDB" id="A0A0K8TFU7"/>
<feature type="signal peptide" evidence="2">
    <location>
        <begin position="1"/>
        <end position="22"/>
    </location>
</feature>
<feature type="chain" id="PRO_5005520021" evidence="2">
    <location>
        <begin position="23"/>
        <end position="326"/>
    </location>
</feature>
<feature type="region of interest" description="Disordered" evidence="1">
    <location>
        <begin position="182"/>
        <end position="326"/>
    </location>
</feature>
<accession>A0A0K8TFU7</accession>
<organism evidence="3">
    <name type="scientific">Lygus hesperus</name>
    <name type="common">Western plant bug</name>
    <dbReference type="NCBI Taxonomy" id="30085"/>
    <lineage>
        <taxon>Eukaryota</taxon>
        <taxon>Metazoa</taxon>
        <taxon>Ecdysozoa</taxon>
        <taxon>Arthropoda</taxon>
        <taxon>Hexapoda</taxon>
        <taxon>Insecta</taxon>
        <taxon>Pterygota</taxon>
        <taxon>Neoptera</taxon>
        <taxon>Paraneoptera</taxon>
        <taxon>Hemiptera</taxon>
        <taxon>Heteroptera</taxon>
        <taxon>Panheteroptera</taxon>
        <taxon>Cimicomorpha</taxon>
        <taxon>Miridae</taxon>
        <taxon>Mirini</taxon>
        <taxon>Lygus</taxon>
    </lineage>
</organism>
<evidence type="ECO:0000313" key="3">
    <source>
        <dbReference type="EMBL" id="JAG64271.1"/>
    </source>
</evidence>
<protein>
    <submittedName>
        <fullName evidence="3">Uncharacterized protein</fullName>
    </submittedName>
</protein>
<evidence type="ECO:0000256" key="2">
    <source>
        <dbReference type="SAM" id="SignalP"/>
    </source>
</evidence>